<gene>
    <name evidence="13" type="ORF">ESB00_14580</name>
</gene>
<dbReference type="InterPro" id="IPR013655">
    <property type="entry name" value="PAS_fold_3"/>
</dbReference>
<dbReference type="SUPFAM" id="SSF55785">
    <property type="entry name" value="PYP-like sensor domain (PAS domain)"/>
    <property type="match status" value="4"/>
</dbReference>
<evidence type="ECO:0000313" key="13">
    <source>
        <dbReference type="EMBL" id="RXK52935.1"/>
    </source>
</evidence>
<dbReference type="EC" id="2.7.13.3" evidence="2"/>
<name>A0A4Q1C3V7_9BACT</name>
<dbReference type="SMART" id="SM00448">
    <property type="entry name" value="REC"/>
    <property type="match status" value="1"/>
</dbReference>
<dbReference type="InterPro" id="IPR003594">
    <property type="entry name" value="HATPase_dom"/>
</dbReference>
<dbReference type="NCBIfam" id="TIGR00229">
    <property type="entry name" value="sensory_box"/>
    <property type="match status" value="3"/>
</dbReference>
<feature type="domain" description="PAS" evidence="11">
    <location>
        <begin position="326"/>
        <end position="398"/>
    </location>
</feature>
<evidence type="ECO:0000313" key="14">
    <source>
        <dbReference type="Proteomes" id="UP000290218"/>
    </source>
</evidence>
<dbReference type="CDD" id="cd00156">
    <property type="entry name" value="REC"/>
    <property type="match status" value="1"/>
</dbReference>
<feature type="transmembrane region" description="Helical" evidence="8">
    <location>
        <begin position="21"/>
        <end position="42"/>
    </location>
</feature>
<feature type="domain" description="Histidine kinase" evidence="9">
    <location>
        <begin position="858"/>
        <end position="1080"/>
    </location>
</feature>
<reference evidence="13 14" key="1">
    <citation type="submission" date="2019-01" db="EMBL/GenBank/DDBJ databases">
        <title>Lacunisphaera sp. strain TWA-58.</title>
        <authorList>
            <person name="Chen W.-M."/>
        </authorList>
    </citation>
    <scope>NUCLEOTIDE SEQUENCE [LARGE SCALE GENOMIC DNA]</scope>
    <source>
        <strain evidence="13 14">TWA-58</strain>
    </source>
</reference>
<evidence type="ECO:0000259" key="11">
    <source>
        <dbReference type="PROSITE" id="PS50112"/>
    </source>
</evidence>
<evidence type="ECO:0000256" key="7">
    <source>
        <dbReference type="SAM" id="Coils"/>
    </source>
</evidence>
<dbReference type="InterPro" id="IPR036890">
    <property type="entry name" value="HATPase_C_sf"/>
</dbReference>
<dbReference type="InterPro" id="IPR004358">
    <property type="entry name" value="Sig_transdc_His_kin-like_C"/>
</dbReference>
<dbReference type="PRINTS" id="PR00344">
    <property type="entry name" value="BCTRLSENSOR"/>
</dbReference>
<keyword evidence="8" id="KW-0472">Membrane</keyword>
<feature type="domain" description="PAC" evidence="12">
    <location>
        <begin position="787"/>
        <end position="838"/>
    </location>
</feature>
<dbReference type="RefSeq" id="WP_129048525.1">
    <property type="nucleotide sequence ID" value="NZ_SDHX01000002.1"/>
</dbReference>
<keyword evidence="4" id="KW-0808">Transferase</keyword>
<dbReference type="InterPro" id="IPR011006">
    <property type="entry name" value="CheY-like_superfamily"/>
</dbReference>
<dbReference type="Gene3D" id="1.10.287.130">
    <property type="match status" value="1"/>
</dbReference>
<feature type="transmembrane region" description="Helical" evidence="8">
    <location>
        <begin position="232"/>
        <end position="250"/>
    </location>
</feature>
<feature type="domain" description="PAC" evidence="12">
    <location>
        <begin position="530"/>
        <end position="582"/>
    </location>
</feature>
<dbReference type="SMART" id="SM00387">
    <property type="entry name" value="HATPase_c"/>
    <property type="match status" value="1"/>
</dbReference>
<dbReference type="SUPFAM" id="SSF52172">
    <property type="entry name" value="CheY-like"/>
    <property type="match status" value="1"/>
</dbReference>
<dbReference type="GO" id="GO:0000155">
    <property type="term" value="F:phosphorelay sensor kinase activity"/>
    <property type="evidence" value="ECO:0007669"/>
    <property type="project" value="InterPro"/>
</dbReference>
<comment type="catalytic activity">
    <reaction evidence="1">
        <text>ATP + protein L-histidine = ADP + protein N-phospho-L-histidine.</text>
        <dbReference type="EC" id="2.7.13.3"/>
    </reaction>
</comment>
<sequence>MPASPTPHAPRFGRTEKFLHWTSRAATVAVLACGLTALAGWWTGLPLLAALHPGWPPLQPVNALGFVLCAISLMLQGSRHPASRRTALALGGVVLAAGLVGFISEYRGAGAQWQDWISTALTGNAGLAPAPQPGITPHAVLVLSALAVLKLEQSRRVWLSPSALFGMILMTLGLLGGITRLSMTPDVAPGLSGFGSLATFFLGLAFSTVHLDSGLVRALKSDSATGIVGRRLLILAGVLPPVLYLIQLRVEGGVAGDSLERVALITGAFAFASIAVLVFSLHRLEQLDVEKTHAEQERDRLLQRVQHQAASLQQEVATRTKELKLLNDRHRLALRSSNYGVWDWDVLRREMVWDAAMLDIFGLAPAAFSGTEEDWFRRIHPDDLPVVRQLDWNALEPDEALIFEYRIMRPDGTLRHLRAQGQPQFTPEGRIGRIVGLVRDQTQEKERERELNTLTERLQFVVSAAGYGVWEYDFRADRLYWDDHLLKIHGLQRGDVSGGIDGWRQRVHPEDWADVQHHLNEVMVGRREQFEPEYRVIRPDGVVRYMQMRSYLIRDGEGTPTRLVGLNRDVTSARELREQLRISEERWRLVVSSNNDAVWDWDVVNNHVYRDKRYAEMLGLNPAGLSVSGQEWSSRVHPDDMPAASVALQTHLDGRSPYYQCEFRMRHHDGHWMWMMDRGKVVARDSHGKPLRMVGTQTDITTRKTLEEKLRHNEQLSLQLNRLAQIGAWEEDTVTGRITWAPEVYRIHEVELGFIPTAESIQPFYPPESRVVLDEAFRRARLDGTPFDLELPFISARGNQLWIRILGQAEQNQGQVVRLFGGFQDITARRDAEEMRRQLESQLFQAQKMETLGTLAGGIAHDFNNLLTGILGYQDLAFDGLPEGHESRPYLEASREASLRARELVDQILTFSRQSSAKKIPVDLKAIAEDARRFLRATVPATIRIELTATEECPPVLADASQIHQVLLNLGSNAAHAMHQTGGVMRLTLSPVTIAESTTFNQLAPGRYVRVDFSDTGCGIDEATRKRIFDPFFTTKEVGQGTGLGLSMVHGIIQAHQGDITVESEEGRGTTFTLFLPAAEVQEAAIAPAQPSTPRGQGELVAIVDDEDLVRSFAQISLERAGYRVVSFDRASTCLEEIRGHIGDFAVLLTDQTMPGMNGIELAAEIRSIAPTLPVIIMSGYYSRIAPEMLQQMGFVSLISKPFTNEELASAVHRSVEDSRQQIG</sequence>
<proteinExistence type="predicted"/>
<feature type="domain" description="PAC" evidence="12">
    <location>
        <begin position="659"/>
        <end position="712"/>
    </location>
</feature>
<keyword evidence="7" id="KW-0175">Coiled coil</keyword>
<feature type="domain" description="PAS" evidence="11">
    <location>
        <begin position="454"/>
        <end position="526"/>
    </location>
</feature>
<dbReference type="Gene3D" id="3.40.50.2300">
    <property type="match status" value="1"/>
</dbReference>
<dbReference type="PANTHER" id="PTHR43304:SF1">
    <property type="entry name" value="PAC DOMAIN-CONTAINING PROTEIN"/>
    <property type="match status" value="1"/>
</dbReference>
<keyword evidence="14" id="KW-1185">Reference proteome</keyword>
<dbReference type="InterPro" id="IPR000014">
    <property type="entry name" value="PAS"/>
</dbReference>
<dbReference type="Pfam" id="PF08447">
    <property type="entry name" value="PAS_3"/>
    <property type="match status" value="3"/>
</dbReference>
<keyword evidence="5" id="KW-0418">Kinase</keyword>
<dbReference type="SUPFAM" id="SSF55874">
    <property type="entry name" value="ATPase domain of HSP90 chaperone/DNA topoisomerase II/histidine kinase"/>
    <property type="match status" value="1"/>
</dbReference>
<evidence type="ECO:0000259" key="9">
    <source>
        <dbReference type="PROSITE" id="PS50109"/>
    </source>
</evidence>
<feature type="transmembrane region" description="Helical" evidence="8">
    <location>
        <begin position="87"/>
        <end position="104"/>
    </location>
</feature>
<feature type="domain" description="PAC" evidence="12">
    <location>
        <begin position="401"/>
        <end position="453"/>
    </location>
</feature>
<evidence type="ECO:0000256" key="8">
    <source>
        <dbReference type="SAM" id="Phobius"/>
    </source>
</evidence>
<feature type="transmembrane region" description="Helical" evidence="8">
    <location>
        <begin position="54"/>
        <end position="75"/>
    </location>
</feature>
<feature type="transmembrane region" description="Helical" evidence="8">
    <location>
        <begin position="158"/>
        <end position="178"/>
    </location>
</feature>
<dbReference type="SMART" id="SM00388">
    <property type="entry name" value="HisKA"/>
    <property type="match status" value="1"/>
</dbReference>
<dbReference type="Pfam" id="PF02518">
    <property type="entry name" value="HATPase_c"/>
    <property type="match status" value="1"/>
</dbReference>
<dbReference type="SMART" id="SM00086">
    <property type="entry name" value="PAC"/>
    <property type="match status" value="4"/>
</dbReference>
<dbReference type="PROSITE" id="PS50109">
    <property type="entry name" value="HIS_KIN"/>
    <property type="match status" value="1"/>
</dbReference>
<evidence type="ECO:0000256" key="2">
    <source>
        <dbReference type="ARBA" id="ARBA00012438"/>
    </source>
</evidence>
<dbReference type="PROSITE" id="PS50110">
    <property type="entry name" value="RESPONSE_REGULATORY"/>
    <property type="match status" value="1"/>
</dbReference>
<dbReference type="Pfam" id="PF00512">
    <property type="entry name" value="HisKA"/>
    <property type="match status" value="1"/>
</dbReference>
<feature type="transmembrane region" description="Helical" evidence="8">
    <location>
        <begin position="262"/>
        <end position="281"/>
    </location>
</feature>
<evidence type="ECO:0000259" key="12">
    <source>
        <dbReference type="PROSITE" id="PS50113"/>
    </source>
</evidence>
<dbReference type="CDD" id="cd00130">
    <property type="entry name" value="PAS"/>
    <property type="match status" value="3"/>
</dbReference>
<feature type="transmembrane region" description="Helical" evidence="8">
    <location>
        <begin position="190"/>
        <end position="211"/>
    </location>
</feature>
<dbReference type="SMART" id="SM00091">
    <property type="entry name" value="PAS"/>
    <property type="match status" value="3"/>
</dbReference>
<evidence type="ECO:0000259" key="10">
    <source>
        <dbReference type="PROSITE" id="PS50110"/>
    </source>
</evidence>
<dbReference type="AlphaFoldDB" id="A0A4Q1C3V7"/>
<feature type="coiled-coil region" evidence="7">
    <location>
        <begin position="284"/>
        <end position="329"/>
    </location>
</feature>
<dbReference type="PROSITE" id="PS50113">
    <property type="entry name" value="PAC"/>
    <property type="match status" value="4"/>
</dbReference>
<evidence type="ECO:0000256" key="3">
    <source>
        <dbReference type="ARBA" id="ARBA00022553"/>
    </source>
</evidence>
<keyword evidence="8" id="KW-1133">Transmembrane helix</keyword>
<dbReference type="InterPro" id="IPR035965">
    <property type="entry name" value="PAS-like_dom_sf"/>
</dbReference>
<evidence type="ECO:0000256" key="6">
    <source>
        <dbReference type="PROSITE-ProRule" id="PRU00169"/>
    </source>
</evidence>
<dbReference type="Gene3D" id="2.10.70.100">
    <property type="match status" value="2"/>
</dbReference>
<comment type="caution">
    <text evidence="13">The sequence shown here is derived from an EMBL/GenBank/DDBJ whole genome shotgun (WGS) entry which is preliminary data.</text>
</comment>
<dbReference type="InterPro" id="IPR000700">
    <property type="entry name" value="PAS-assoc_C"/>
</dbReference>
<accession>A0A4Q1C3V7</accession>
<dbReference type="Gene3D" id="3.30.450.20">
    <property type="entry name" value="PAS domain"/>
    <property type="match status" value="4"/>
</dbReference>
<dbReference type="CDD" id="cd00082">
    <property type="entry name" value="HisKA"/>
    <property type="match status" value="1"/>
</dbReference>
<evidence type="ECO:0000256" key="1">
    <source>
        <dbReference type="ARBA" id="ARBA00000085"/>
    </source>
</evidence>
<protein>
    <recommendedName>
        <fullName evidence="2">histidine kinase</fullName>
        <ecNumber evidence="2">2.7.13.3</ecNumber>
    </recommendedName>
</protein>
<dbReference type="InterPro" id="IPR005467">
    <property type="entry name" value="His_kinase_dom"/>
</dbReference>
<evidence type="ECO:0000256" key="4">
    <source>
        <dbReference type="ARBA" id="ARBA00022679"/>
    </source>
</evidence>
<dbReference type="SUPFAM" id="SSF47384">
    <property type="entry name" value="Homodimeric domain of signal transducing histidine kinase"/>
    <property type="match status" value="1"/>
</dbReference>
<keyword evidence="8" id="KW-0812">Transmembrane</keyword>
<dbReference type="Pfam" id="PF00072">
    <property type="entry name" value="Response_reg"/>
    <property type="match status" value="1"/>
</dbReference>
<dbReference type="OrthoDB" id="9759607at2"/>
<dbReference type="Gene3D" id="3.30.565.10">
    <property type="entry name" value="Histidine kinase-like ATPase, C-terminal domain"/>
    <property type="match status" value="1"/>
</dbReference>
<dbReference type="InterPro" id="IPR003661">
    <property type="entry name" value="HisK_dim/P_dom"/>
</dbReference>
<keyword evidence="3 6" id="KW-0597">Phosphoprotein</keyword>
<dbReference type="PANTHER" id="PTHR43304">
    <property type="entry name" value="PHYTOCHROME-LIKE PROTEIN CPH1"/>
    <property type="match status" value="1"/>
</dbReference>
<dbReference type="InterPro" id="IPR036097">
    <property type="entry name" value="HisK_dim/P_sf"/>
</dbReference>
<organism evidence="13 14">
    <name type="scientific">Oleiharenicola lentus</name>
    <dbReference type="NCBI Taxonomy" id="2508720"/>
    <lineage>
        <taxon>Bacteria</taxon>
        <taxon>Pseudomonadati</taxon>
        <taxon>Verrucomicrobiota</taxon>
        <taxon>Opitutia</taxon>
        <taxon>Opitutales</taxon>
        <taxon>Opitutaceae</taxon>
        <taxon>Oleiharenicola</taxon>
    </lineage>
</organism>
<dbReference type="EMBL" id="SDHX01000002">
    <property type="protein sequence ID" value="RXK52935.1"/>
    <property type="molecule type" value="Genomic_DNA"/>
</dbReference>
<evidence type="ECO:0000256" key="5">
    <source>
        <dbReference type="ARBA" id="ARBA00022777"/>
    </source>
</evidence>
<dbReference type="InterPro" id="IPR001610">
    <property type="entry name" value="PAC"/>
</dbReference>
<feature type="domain" description="Response regulatory" evidence="10">
    <location>
        <begin position="1100"/>
        <end position="1216"/>
    </location>
</feature>
<dbReference type="Proteomes" id="UP000290218">
    <property type="component" value="Unassembled WGS sequence"/>
</dbReference>
<dbReference type="PROSITE" id="PS50112">
    <property type="entry name" value="PAS"/>
    <property type="match status" value="3"/>
</dbReference>
<feature type="modified residue" description="4-aspartylphosphate" evidence="6">
    <location>
        <position position="1151"/>
    </location>
</feature>
<dbReference type="InterPro" id="IPR001789">
    <property type="entry name" value="Sig_transdc_resp-reg_receiver"/>
</dbReference>
<feature type="domain" description="PAS" evidence="11">
    <location>
        <begin position="583"/>
        <end position="655"/>
    </location>
</feature>
<dbReference type="InterPro" id="IPR052162">
    <property type="entry name" value="Sensor_kinase/Photoreceptor"/>
</dbReference>